<organism evidence="2 3">
    <name type="scientific">Chitinophaga niastensis</name>
    <dbReference type="NCBI Taxonomy" id="536980"/>
    <lineage>
        <taxon>Bacteria</taxon>
        <taxon>Pseudomonadati</taxon>
        <taxon>Bacteroidota</taxon>
        <taxon>Chitinophagia</taxon>
        <taxon>Chitinophagales</taxon>
        <taxon>Chitinophagaceae</taxon>
        <taxon>Chitinophaga</taxon>
    </lineage>
</organism>
<evidence type="ECO:0000256" key="1">
    <source>
        <dbReference type="SAM" id="Phobius"/>
    </source>
</evidence>
<keyword evidence="3" id="KW-1185">Reference proteome</keyword>
<comment type="caution">
    <text evidence="2">The sequence shown here is derived from an EMBL/GenBank/DDBJ whole genome shotgun (WGS) entry which is preliminary data.</text>
</comment>
<keyword evidence="1" id="KW-0812">Transmembrane</keyword>
<protein>
    <submittedName>
        <fullName evidence="2">Uncharacterized protein</fullName>
    </submittedName>
</protein>
<dbReference type="AlphaFoldDB" id="A0A2P8HSU2"/>
<keyword evidence="1" id="KW-1133">Transmembrane helix</keyword>
<name>A0A2P8HSU2_CHINA</name>
<reference evidence="2 3" key="1">
    <citation type="submission" date="2018-03" db="EMBL/GenBank/DDBJ databases">
        <title>Genomic Encyclopedia of Archaeal and Bacterial Type Strains, Phase II (KMG-II): from individual species to whole genera.</title>
        <authorList>
            <person name="Goeker M."/>
        </authorList>
    </citation>
    <scope>NUCLEOTIDE SEQUENCE [LARGE SCALE GENOMIC DNA]</scope>
    <source>
        <strain evidence="2 3">DSM 24859</strain>
    </source>
</reference>
<evidence type="ECO:0000313" key="3">
    <source>
        <dbReference type="Proteomes" id="UP000240971"/>
    </source>
</evidence>
<keyword evidence="1" id="KW-0472">Membrane</keyword>
<sequence length="75" mass="8902">MSYLDHDRLKQVGFLLIIVFIGVLLFMEMLTFFPGFLSAVTMYVICRKWMFRLTAQRKWNKSLAAALMMVEENLY</sequence>
<dbReference type="EMBL" id="PYAW01000001">
    <property type="protein sequence ID" value="PSL49268.1"/>
    <property type="molecule type" value="Genomic_DNA"/>
</dbReference>
<gene>
    <name evidence="2" type="ORF">CLV51_101598</name>
</gene>
<evidence type="ECO:0000313" key="2">
    <source>
        <dbReference type="EMBL" id="PSL49268.1"/>
    </source>
</evidence>
<dbReference type="RefSeq" id="WP_106526514.1">
    <property type="nucleotide sequence ID" value="NZ_PYAW01000001.1"/>
</dbReference>
<dbReference type="Proteomes" id="UP000240971">
    <property type="component" value="Unassembled WGS sequence"/>
</dbReference>
<proteinExistence type="predicted"/>
<feature type="transmembrane region" description="Helical" evidence="1">
    <location>
        <begin position="12"/>
        <end position="45"/>
    </location>
</feature>
<dbReference type="OrthoDB" id="9773730at2"/>
<accession>A0A2P8HSU2</accession>